<evidence type="ECO:0000313" key="3">
    <source>
        <dbReference type="Proteomes" id="UP001497644"/>
    </source>
</evidence>
<comment type="caution">
    <text evidence="2">The sequence shown here is derived from an EMBL/GenBank/DDBJ whole genome shotgun (WGS) entry which is preliminary data.</text>
</comment>
<dbReference type="EMBL" id="CAXIPU020000457">
    <property type="protein sequence ID" value="CAL1672200.1"/>
    <property type="molecule type" value="Genomic_DNA"/>
</dbReference>
<feature type="domain" description="DUF4806" evidence="1">
    <location>
        <begin position="76"/>
        <end position="142"/>
    </location>
</feature>
<dbReference type="InterPro" id="IPR032071">
    <property type="entry name" value="DUF4806"/>
</dbReference>
<dbReference type="Proteomes" id="UP001497644">
    <property type="component" value="Unassembled WGS sequence"/>
</dbReference>
<protein>
    <recommendedName>
        <fullName evidence="1">DUF4806 domain-containing protein</fullName>
    </recommendedName>
</protein>
<evidence type="ECO:0000313" key="2">
    <source>
        <dbReference type="EMBL" id="CAL1672200.1"/>
    </source>
</evidence>
<keyword evidence="3" id="KW-1185">Reference proteome</keyword>
<organism evidence="2 3">
    <name type="scientific">Lasius platythorax</name>
    <dbReference type="NCBI Taxonomy" id="488582"/>
    <lineage>
        <taxon>Eukaryota</taxon>
        <taxon>Metazoa</taxon>
        <taxon>Ecdysozoa</taxon>
        <taxon>Arthropoda</taxon>
        <taxon>Hexapoda</taxon>
        <taxon>Insecta</taxon>
        <taxon>Pterygota</taxon>
        <taxon>Neoptera</taxon>
        <taxon>Endopterygota</taxon>
        <taxon>Hymenoptera</taxon>
        <taxon>Apocrita</taxon>
        <taxon>Aculeata</taxon>
        <taxon>Formicoidea</taxon>
        <taxon>Formicidae</taxon>
        <taxon>Formicinae</taxon>
        <taxon>Lasius</taxon>
        <taxon>Lasius</taxon>
    </lineage>
</organism>
<dbReference type="AlphaFoldDB" id="A0AAV2MXR2"/>
<reference evidence="2" key="1">
    <citation type="submission" date="2024-04" db="EMBL/GenBank/DDBJ databases">
        <authorList>
            <consortium name="Molecular Ecology Group"/>
        </authorList>
    </citation>
    <scope>NUCLEOTIDE SEQUENCE</scope>
</reference>
<sequence>MHRVNSVEDITNNREENLEIQSINLQHTSCCEKCRRGYSSKFATLERKLNRIIHFLENPKEVQNEVRQVDFSLLSNFPLTTVEQVEAFNNQLEHDNVRRQFIEKMSQVGGETVPKIVRNIMSQIIGYEVAQAYTWTGQKRSYLLKNRNYQIQ</sequence>
<dbReference type="PANTHER" id="PTHR34153">
    <property type="entry name" value="SI:CH211-262H13.3-RELATED-RELATED"/>
    <property type="match status" value="1"/>
</dbReference>
<name>A0AAV2MXR2_9HYME</name>
<gene>
    <name evidence="2" type="ORF">LPLAT_LOCUS5604</name>
</gene>
<dbReference type="PANTHER" id="PTHR34153:SF2">
    <property type="entry name" value="SI:CH211-262H13.3-RELATED"/>
    <property type="match status" value="1"/>
</dbReference>
<accession>A0AAV2MXR2</accession>
<evidence type="ECO:0000259" key="1">
    <source>
        <dbReference type="Pfam" id="PF16064"/>
    </source>
</evidence>
<proteinExistence type="predicted"/>
<dbReference type="Pfam" id="PF16064">
    <property type="entry name" value="DUF4806"/>
    <property type="match status" value="1"/>
</dbReference>